<reference evidence="2 3" key="1">
    <citation type="submission" date="2019-03" db="EMBL/GenBank/DDBJ databases">
        <title>First draft genome of Liparis tanakae, snailfish: a comprehensive survey of snailfish specific genes.</title>
        <authorList>
            <person name="Kim W."/>
            <person name="Song I."/>
            <person name="Jeong J.-H."/>
            <person name="Kim D."/>
            <person name="Kim S."/>
            <person name="Ryu S."/>
            <person name="Song J.Y."/>
            <person name="Lee S.K."/>
        </authorList>
    </citation>
    <scope>NUCLEOTIDE SEQUENCE [LARGE SCALE GENOMIC DNA]</scope>
    <source>
        <tissue evidence="2">Muscle</tissue>
    </source>
</reference>
<protein>
    <submittedName>
        <fullName evidence="2">Uncharacterized protein</fullName>
    </submittedName>
</protein>
<gene>
    <name evidence="2" type="ORF">EYF80_057855</name>
</gene>
<keyword evidence="3" id="KW-1185">Reference proteome</keyword>
<proteinExistence type="predicted"/>
<comment type="caution">
    <text evidence="2">The sequence shown here is derived from an EMBL/GenBank/DDBJ whole genome shotgun (WGS) entry which is preliminary data.</text>
</comment>
<feature type="compositionally biased region" description="Polar residues" evidence="1">
    <location>
        <begin position="85"/>
        <end position="101"/>
    </location>
</feature>
<dbReference type="Proteomes" id="UP000314294">
    <property type="component" value="Unassembled WGS sequence"/>
</dbReference>
<feature type="compositionally biased region" description="Basic and acidic residues" evidence="1">
    <location>
        <begin position="12"/>
        <end position="24"/>
    </location>
</feature>
<evidence type="ECO:0000313" key="3">
    <source>
        <dbReference type="Proteomes" id="UP000314294"/>
    </source>
</evidence>
<feature type="region of interest" description="Disordered" evidence="1">
    <location>
        <begin position="77"/>
        <end position="101"/>
    </location>
</feature>
<organism evidence="2 3">
    <name type="scientific">Liparis tanakae</name>
    <name type="common">Tanaka's snailfish</name>
    <dbReference type="NCBI Taxonomy" id="230148"/>
    <lineage>
        <taxon>Eukaryota</taxon>
        <taxon>Metazoa</taxon>
        <taxon>Chordata</taxon>
        <taxon>Craniata</taxon>
        <taxon>Vertebrata</taxon>
        <taxon>Euteleostomi</taxon>
        <taxon>Actinopterygii</taxon>
        <taxon>Neopterygii</taxon>
        <taxon>Teleostei</taxon>
        <taxon>Neoteleostei</taxon>
        <taxon>Acanthomorphata</taxon>
        <taxon>Eupercaria</taxon>
        <taxon>Perciformes</taxon>
        <taxon>Cottioidei</taxon>
        <taxon>Cottales</taxon>
        <taxon>Liparidae</taxon>
        <taxon>Liparis</taxon>
    </lineage>
</organism>
<dbReference type="AlphaFoldDB" id="A0A4Z2ESV4"/>
<feature type="compositionally biased region" description="Basic residues" evidence="1">
    <location>
        <begin position="1"/>
        <end position="11"/>
    </location>
</feature>
<feature type="region of interest" description="Disordered" evidence="1">
    <location>
        <begin position="1"/>
        <end position="24"/>
    </location>
</feature>
<dbReference type="EMBL" id="SRLO01003004">
    <property type="protein sequence ID" value="TNN31986.1"/>
    <property type="molecule type" value="Genomic_DNA"/>
</dbReference>
<evidence type="ECO:0000313" key="2">
    <source>
        <dbReference type="EMBL" id="TNN31986.1"/>
    </source>
</evidence>
<accession>A0A4Z2ESV4</accession>
<name>A0A4Z2ESV4_9TELE</name>
<sequence length="101" mass="11271">MRCGSRHRMFRGKPEAGEKGEEPRGSVCLDTLMSLLSRWMVSSCVEAEVKPLRSSCSSPGKLNHLSLAWTFSSRSRLSARSRGSWPSSLFRSRSASRYSNS</sequence>
<evidence type="ECO:0000256" key="1">
    <source>
        <dbReference type="SAM" id="MobiDB-lite"/>
    </source>
</evidence>